<dbReference type="EMBL" id="OZ038524">
    <property type="protein sequence ID" value="CAL2083161.1"/>
    <property type="molecule type" value="Genomic_DNA"/>
</dbReference>
<sequence>MKKLLLIIVVTILSCKSEIKSQTSDEKETKKNEIKVDTDKLDLTNKLEKYFLQDGLDKRNSFLNNVLTKIDKETNKKEKNALNYNNRYGNTVESEKKIIKAKKERENFLLLKKEMNKFFESKDSKKILVYDLQKSPKGVVEYLFSSFQKARFSEWKYFMDPYLIKFDEENKLFMIFSYLPKSTNYKLNNSNNYNSYRNTKSLNEKYKEFKALTEKININVKNVRIEKNKAFVLTSIISKESEQKKQEEIVIELVNRNEYWFITGIRE</sequence>
<evidence type="ECO:0000313" key="1">
    <source>
        <dbReference type="EMBL" id="CAL2083161.1"/>
    </source>
</evidence>
<evidence type="ECO:0008006" key="3">
    <source>
        <dbReference type="Google" id="ProtNLM"/>
    </source>
</evidence>
<accession>A0ABM9NXP8</accession>
<keyword evidence="2" id="KW-1185">Reference proteome</keyword>
<reference evidence="1 2" key="1">
    <citation type="submission" date="2024-05" db="EMBL/GenBank/DDBJ databases">
        <authorList>
            <person name="Duchaud E."/>
        </authorList>
    </citation>
    <scope>NUCLEOTIDE SEQUENCE [LARGE SCALE GENOMIC DNA]</scope>
    <source>
        <strain evidence="1">Ena-SAMPLE-TAB-13-05-2024-13:56:06:370-140309</strain>
    </source>
</reference>
<dbReference type="PROSITE" id="PS51257">
    <property type="entry name" value="PROKAR_LIPOPROTEIN"/>
    <property type="match status" value="1"/>
</dbReference>
<organism evidence="1 2">
    <name type="scientific">Tenacibaculum dicentrarchi</name>
    <dbReference type="NCBI Taxonomy" id="669041"/>
    <lineage>
        <taxon>Bacteria</taxon>
        <taxon>Pseudomonadati</taxon>
        <taxon>Bacteroidota</taxon>
        <taxon>Flavobacteriia</taxon>
        <taxon>Flavobacteriales</taxon>
        <taxon>Flavobacteriaceae</taxon>
        <taxon>Tenacibaculum</taxon>
    </lineage>
</organism>
<name>A0ABM9NXP8_9FLAO</name>
<protein>
    <recommendedName>
        <fullName evidence="3">Lipoprotein</fullName>
    </recommendedName>
</protein>
<evidence type="ECO:0000313" key="2">
    <source>
        <dbReference type="Proteomes" id="UP001497514"/>
    </source>
</evidence>
<proteinExistence type="predicted"/>
<dbReference type="RefSeq" id="WP_101902730.1">
    <property type="nucleotide sequence ID" value="NZ_OZ038524.1"/>
</dbReference>
<dbReference type="Proteomes" id="UP001497514">
    <property type="component" value="Chromosome"/>
</dbReference>
<gene>
    <name evidence="1" type="ORF">TD3509T_1486</name>
</gene>